<dbReference type="Pfam" id="PF00117">
    <property type="entry name" value="GATase"/>
    <property type="match status" value="1"/>
</dbReference>
<gene>
    <name evidence="2" type="ORF">E0L32_000492</name>
</gene>
<name>A0A507BB88_9PEZI</name>
<dbReference type="InterPro" id="IPR017926">
    <property type="entry name" value="GATASE"/>
</dbReference>
<dbReference type="InterPro" id="IPR029062">
    <property type="entry name" value="Class_I_gatase-like"/>
</dbReference>
<dbReference type="FunCoup" id="A0A507BB88">
    <property type="interactions" value="109"/>
</dbReference>
<dbReference type="EMBL" id="SKBQ01000002">
    <property type="protein sequence ID" value="TPX14098.1"/>
    <property type="molecule type" value="Genomic_DNA"/>
</dbReference>
<dbReference type="GO" id="GO:0005829">
    <property type="term" value="C:cytosol"/>
    <property type="evidence" value="ECO:0007669"/>
    <property type="project" value="TreeGrafter"/>
</dbReference>
<dbReference type="SUPFAM" id="SSF52317">
    <property type="entry name" value="Class I glutamine amidotransferase-like"/>
    <property type="match status" value="1"/>
</dbReference>
<feature type="domain" description="Glutamine amidotransferase" evidence="1">
    <location>
        <begin position="110"/>
        <end position="210"/>
    </location>
</feature>
<comment type="caution">
    <text evidence="2">The sequence shown here is derived from an EMBL/GenBank/DDBJ whole genome shotgun (WGS) entry which is preliminary data.</text>
</comment>
<dbReference type="PANTHER" id="PTHR42695:SF5">
    <property type="entry name" value="GLUTAMINE AMIDOTRANSFERASE YLR126C-RELATED"/>
    <property type="match status" value="1"/>
</dbReference>
<organism evidence="2 3">
    <name type="scientific">Thyridium curvatum</name>
    <dbReference type="NCBI Taxonomy" id="1093900"/>
    <lineage>
        <taxon>Eukaryota</taxon>
        <taxon>Fungi</taxon>
        <taxon>Dikarya</taxon>
        <taxon>Ascomycota</taxon>
        <taxon>Pezizomycotina</taxon>
        <taxon>Sordariomycetes</taxon>
        <taxon>Sordariomycetidae</taxon>
        <taxon>Thyridiales</taxon>
        <taxon>Thyridiaceae</taxon>
        <taxon>Thyridium</taxon>
    </lineage>
</organism>
<sequence length="256" mass="27844">MGSQGTPGPIRLAILMTDVPLPGTCARYTDYAGVFTDMFARAVAPAPLSDFLTVTKHDVVADGAGASYPRPEDVDAVLITGSRHDSFADDPWILRLVDWTRAALAAEGPSRVRVVGVCFGHQIVARALGARVDRNPGGWELAVTEVRLSAEGRKLFGLDKMRIHQMHRDAVFSYPAGAVPLADTDICPVQGMLVPGKVITVQGHPEFTEGIVREILESRHDSKIISDELYKSGIDRVANEHDGLTIARAFLKFMRE</sequence>
<dbReference type="PROSITE" id="PS51273">
    <property type="entry name" value="GATASE_TYPE_1"/>
    <property type="match status" value="1"/>
</dbReference>
<keyword evidence="3" id="KW-1185">Reference proteome</keyword>
<dbReference type="PANTHER" id="PTHR42695">
    <property type="entry name" value="GLUTAMINE AMIDOTRANSFERASE YLR126C-RELATED"/>
    <property type="match status" value="1"/>
</dbReference>
<evidence type="ECO:0000313" key="3">
    <source>
        <dbReference type="Proteomes" id="UP000319257"/>
    </source>
</evidence>
<reference evidence="2 3" key="1">
    <citation type="submission" date="2019-06" db="EMBL/GenBank/DDBJ databases">
        <title>Draft genome sequence of the filamentous fungus Phialemoniopsis curvata isolated from diesel fuel.</title>
        <authorList>
            <person name="Varaljay V.A."/>
            <person name="Lyon W.J."/>
            <person name="Crouch A.L."/>
            <person name="Drake C.E."/>
            <person name="Hollomon J.M."/>
            <person name="Nadeau L.J."/>
            <person name="Nunn H.S."/>
            <person name="Stevenson B.S."/>
            <person name="Bojanowski C.L."/>
            <person name="Crookes-Goodson W.J."/>
        </authorList>
    </citation>
    <scope>NUCLEOTIDE SEQUENCE [LARGE SCALE GENOMIC DNA]</scope>
    <source>
        <strain evidence="2 3">D216</strain>
    </source>
</reference>
<dbReference type="OrthoDB" id="92161at2759"/>
<evidence type="ECO:0000313" key="2">
    <source>
        <dbReference type="EMBL" id="TPX14098.1"/>
    </source>
</evidence>
<evidence type="ECO:0000259" key="1">
    <source>
        <dbReference type="Pfam" id="PF00117"/>
    </source>
</evidence>
<dbReference type="CDD" id="cd01741">
    <property type="entry name" value="GATase1_1"/>
    <property type="match status" value="1"/>
</dbReference>
<dbReference type="GO" id="GO:0005634">
    <property type="term" value="C:nucleus"/>
    <property type="evidence" value="ECO:0007669"/>
    <property type="project" value="TreeGrafter"/>
</dbReference>
<dbReference type="GeneID" id="41967939"/>
<accession>A0A507BB88</accession>
<dbReference type="Gene3D" id="3.40.50.880">
    <property type="match status" value="1"/>
</dbReference>
<dbReference type="RefSeq" id="XP_030995809.1">
    <property type="nucleotide sequence ID" value="XM_031139391.1"/>
</dbReference>
<dbReference type="AlphaFoldDB" id="A0A507BB88"/>
<dbReference type="InterPro" id="IPR044992">
    <property type="entry name" value="ChyE-like"/>
</dbReference>
<proteinExistence type="predicted"/>
<dbReference type="STRING" id="1093900.A0A507BB88"/>
<dbReference type="Proteomes" id="UP000319257">
    <property type="component" value="Unassembled WGS sequence"/>
</dbReference>
<protein>
    <recommendedName>
        <fullName evidence="1">Glutamine amidotransferase domain-containing protein</fullName>
    </recommendedName>
</protein>
<dbReference type="InParanoid" id="A0A507BB88"/>